<feature type="transmembrane region" description="Helical" evidence="1">
    <location>
        <begin position="137"/>
        <end position="157"/>
    </location>
</feature>
<feature type="transmembrane region" description="Helical" evidence="1">
    <location>
        <begin position="275"/>
        <end position="294"/>
    </location>
</feature>
<dbReference type="InterPro" id="IPR025367">
    <property type="entry name" value="DUF4271"/>
</dbReference>
<feature type="transmembrane region" description="Helical" evidence="1">
    <location>
        <begin position="237"/>
        <end position="255"/>
    </location>
</feature>
<evidence type="ECO:0000256" key="1">
    <source>
        <dbReference type="SAM" id="Phobius"/>
    </source>
</evidence>
<keyword evidence="3" id="KW-1185">Reference proteome</keyword>
<accession>A0A923N6P9</accession>
<name>A0A923N6P9_9BACT</name>
<keyword evidence="1" id="KW-0472">Membrane</keyword>
<evidence type="ECO:0000313" key="2">
    <source>
        <dbReference type="EMBL" id="MBC5993900.1"/>
    </source>
</evidence>
<keyword evidence="1" id="KW-0812">Transmembrane</keyword>
<feature type="transmembrane region" description="Helical" evidence="1">
    <location>
        <begin position="195"/>
        <end position="216"/>
    </location>
</feature>
<evidence type="ECO:0000313" key="3">
    <source>
        <dbReference type="Proteomes" id="UP000603640"/>
    </source>
</evidence>
<sequence>MLPLEQSNAITGEWLVYEDETQELVPYVSVVHAKQQALHQWLTVEPAQPFLIGFTAQKDLCLFLNNQMIFKADSTAAYKLNLSNYASAVKPVEGKMLLTVWHPSQQPNIKGFYNDVQSSSQKADTGQRPLSIRLREYVNQNPFIVFLLVIGLVYGWLRINFPAEFEALFDVRLAGRNNRLDEGFMANPLSSWSSILFVLAFSLSLALLIAAIHTNVQHIRLFNRLFPVSEADITTKIGVYTLAIFLFLVLKYLFLKFMAFIFGLEEVVVVQYREFIKTLLFLGVFLPFVMLLYLSMNTFIPETILLVSNVLVSLLLLLAVLRVFVIVNKKATVLNLHLFSYLCATEVIPLAVVLKLIVFSF</sequence>
<gene>
    <name evidence="2" type="ORF">H8S84_13720</name>
</gene>
<feature type="transmembrane region" description="Helical" evidence="1">
    <location>
        <begin position="338"/>
        <end position="358"/>
    </location>
</feature>
<feature type="transmembrane region" description="Helical" evidence="1">
    <location>
        <begin position="306"/>
        <end position="326"/>
    </location>
</feature>
<organism evidence="2 3">
    <name type="scientific">Pontibacter cellulosilyticus</name>
    <dbReference type="NCBI Taxonomy" id="1720253"/>
    <lineage>
        <taxon>Bacteria</taxon>
        <taxon>Pseudomonadati</taxon>
        <taxon>Bacteroidota</taxon>
        <taxon>Cytophagia</taxon>
        <taxon>Cytophagales</taxon>
        <taxon>Hymenobacteraceae</taxon>
        <taxon>Pontibacter</taxon>
    </lineage>
</organism>
<dbReference type="Proteomes" id="UP000603640">
    <property type="component" value="Unassembled WGS sequence"/>
</dbReference>
<protein>
    <submittedName>
        <fullName evidence="2">DUF4271 domain-containing protein</fullName>
    </submittedName>
</protein>
<proteinExistence type="predicted"/>
<dbReference type="Pfam" id="PF14093">
    <property type="entry name" value="DUF4271"/>
    <property type="match status" value="1"/>
</dbReference>
<comment type="caution">
    <text evidence="2">The sequence shown here is derived from an EMBL/GenBank/DDBJ whole genome shotgun (WGS) entry which is preliminary data.</text>
</comment>
<keyword evidence="1" id="KW-1133">Transmembrane helix</keyword>
<dbReference type="EMBL" id="JACRVF010000004">
    <property type="protein sequence ID" value="MBC5993900.1"/>
    <property type="molecule type" value="Genomic_DNA"/>
</dbReference>
<reference evidence="2" key="1">
    <citation type="submission" date="2020-08" db="EMBL/GenBank/DDBJ databases">
        <title>Pontibacter sp. SD6 16S ribosomal RNA gene Genome sequencing and assembly.</title>
        <authorList>
            <person name="Kang M."/>
        </authorList>
    </citation>
    <scope>NUCLEOTIDE SEQUENCE</scope>
    <source>
        <strain evidence="2">SD6</strain>
    </source>
</reference>
<dbReference type="AlphaFoldDB" id="A0A923N6P9"/>